<dbReference type="EMBL" id="JANKHO010000106">
    <property type="protein sequence ID" value="KAJ3515226.1"/>
    <property type="molecule type" value="Genomic_DNA"/>
</dbReference>
<name>A0A9W8MZ64_9AGAR</name>
<protein>
    <recommendedName>
        <fullName evidence="4">HNH nuclease domain-containing protein</fullName>
    </recommendedName>
</protein>
<dbReference type="Proteomes" id="UP001148786">
    <property type="component" value="Unassembled WGS sequence"/>
</dbReference>
<keyword evidence="3" id="KW-1185">Reference proteome</keyword>
<comment type="caution">
    <text evidence="2">The sequence shown here is derived from an EMBL/GenBank/DDBJ whole genome shotgun (WGS) entry which is preliminary data.</text>
</comment>
<gene>
    <name evidence="2" type="ORF">NLJ89_g1890</name>
</gene>
<evidence type="ECO:0008006" key="4">
    <source>
        <dbReference type="Google" id="ProtNLM"/>
    </source>
</evidence>
<sequence length="357" mass="40354">MPPQLVSILGEQPLLPNPYIDVVQSAFYSAYDQCLQAEQAAGSDSKLLVYARCLGYLIREAPNDEARRRVSEEILLCEGAPEPMNLLAQFYIDHLFRLFRQTKDRTPPPSHHSSPPSEDLFSSTVDRAPKDHTAAKNAALRRDNYRCMVSGVADWHSFKKMTDDEKAVHNFTGVFDISYTNFCHVFPPSTNWYLKPEEHGHPKTHYSGNVWGIVNCFGGINVLNELNGDTVHRLSNGLTMSVALRHFFDDLHLWFEEIPNKPHTYHVCSTAPRLPGLSHLGQHPVVTFATTTDLELPDPKYLRLHAAVCRVAHMSGVARYLDLYDRELEERKVLATNGSSGELLSSQLRRALFIRTA</sequence>
<proteinExistence type="predicted"/>
<accession>A0A9W8MZ64</accession>
<feature type="region of interest" description="Disordered" evidence="1">
    <location>
        <begin position="103"/>
        <end position="127"/>
    </location>
</feature>
<organism evidence="2 3">
    <name type="scientific">Agrocybe chaxingu</name>
    <dbReference type="NCBI Taxonomy" id="84603"/>
    <lineage>
        <taxon>Eukaryota</taxon>
        <taxon>Fungi</taxon>
        <taxon>Dikarya</taxon>
        <taxon>Basidiomycota</taxon>
        <taxon>Agaricomycotina</taxon>
        <taxon>Agaricomycetes</taxon>
        <taxon>Agaricomycetidae</taxon>
        <taxon>Agaricales</taxon>
        <taxon>Agaricineae</taxon>
        <taxon>Strophariaceae</taxon>
        <taxon>Agrocybe</taxon>
    </lineage>
</organism>
<dbReference type="OrthoDB" id="2104739at2759"/>
<evidence type="ECO:0000256" key="1">
    <source>
        <dbReference type="SAM" id="MobiDB-lite"/>
    </source>
</evidence>
<reference evidence="2" key="1">
    <citation type="submission" date="2022-07" db="EMBL/GenBank/DDBJ databases">
        <title>Genome Sequence of Agrocybe chaxingu.</title>
        <authorList>
            <person name="Buettner E."/>
        </authorList>
    </citation>
    <scope>NUCLEOTIDE SEQUENCE</scope>
    <source>
        <strain evidence="2">MP-N11</strain>
    </source>
</reference>
<evidence type="ECO:0000313" key="2">
    <source>
        <dbReference type="EMBL" id="KAJ3515226.1"/>
    </source>
</evidence>
<dbReference type="AlphaFoldDB" id="A0A9W8MZ64"/>
<evidence type="ECO:0000313" key="3">
    <source>
        <dbReference type="Proteomes" id="UP001148786"/>
    </source>
</evidence>